<organism evidence="2 3">
    <name type="scientific">Hoeflea olei</name>
    <dbReference type="NCBI Taxonomy" id="1480615"/>
    <lineage>
        <taxon>Bacteria</taxon>
        <taxon>Pseudomonadati</taxon>
        <taxon>Pseudomonadota</taxon>
        <taxon>Alphaproteobacteria</taxon>
        <taxon>Hyphomicrobiales</taxon>
        <taxon>Rhizobiaceae</taxon>
        <taxon>Hoeflea</taxon>
    </lineage>
</organism>
<dbReference type="AlphaFoldDB" id="A0A1C1YZH0"/>
<feature type="transmembrane region" description="Helical" evidence="1">
    <location>
        <begin position="120"/>
        <end position="140"/>
    </location>
</feature>
<dbReference type="Proteomes" id="UP000094795">
    <property type="component" value="Unassembled WGS sequence"/>
</dbReference>
<feature type="transmembrane region" description="Helical" evidence="1">
    <location>
        <begin position="51"/>
        <end position="75"/>
    </location>
</feature>
<reference evidence="2 3" key="1">
    <citation type="submission" date="2015-12" db="EMBL/GenBank/DDBJ databases">
        <authorList>
            <person name="Shamseldin A."/>
            <person name="Moawad H."/>
            <person name="Abd El-Rahim W.M."/>
            <person name="Sadowsky M.J."/>
        </authorList>
    </citation>
    <scope>NUCLEOTIDE SEQUENCE [LARGE SCALE GENOMIC DNA]</scope>
    <source>
        <strain evidence="2 3">JC234</strain>
    </source>
</reference>
<keyword evidence="1" id="KW-0812">Transmembrane</keyword>
<gene>
    <name evidence="2" type="ORF">AWJ14_04350</name>
</gene>
<feature type="transmembrane region" description="Helical" evidence="1">
    <location>
        <begin position="7"/>
        <end position="31"/>
    </location>
</feature>
<dbReference type="OrthoDB" id="7906671at2"/>
<protein>
    <submittedName>
        <fullName evidence="2">Uncharacterized protein</fullName>
    </submittedName>
</protein>
<sequence>MSDILRLVLRLFAICFGFFAGCLAAGLAYAFLARLVLPEDFGRFDELELTVTLVVGVLGVASLFARAVLLPAFAVIAVFELLRRRDWLSYALAGAALALVATVAPLAGQGPGPAPVTEPAHVIAIHIACAIIGASLYWLLVGHSAGRWLPSERAKPSVPADPEP</sequence>
<accession>A0A1C1YZH0</accession>
<proteinExistence type="predicted"/>
<dbReference type="EMBL" id="LQZT01000002">
    <property type="protein sequence ID" value="OCW58954.1"/>
    <property type="molecule type" value="Genomic_DNA"/>
</dbReference>
<evidence type="ECO:0000313" key="3">
    <source>
        <dbReference type="Proteomes" id="UP000094795"/>
    </source>
</evidence>
<evidence type="ECO:0000313" key="2">
    <source>
        <dbReference type="EMBL" id="OCW58954.1"/>
    </source>
</evidence>
<evidence type="ECO:0000256" key="1">
    <source>
        <dbReference type="SAM" id="Phobius"/>
    </source>
</evidence>
<dbReference type="RefSeq" id="WP_066174922.1">
    <property type="nucleotide sequence ID" value="NZ_LQZT01000002.1"/>
</dbReference>
<keyword evidence="3" id="KW-1185">Reference proteome</keyword>
<dbReference type="PROSITE" id="PS51257">
    <property type="entry name" value="PROKAR_LIPOPROTEIN"/>
    <property type="match status" value="1"/>
</dbReference>
<keyword evidence="1" id="KW-1133">Transmembrane helix</keyword>
<keyword evidence="1" id="KW-0472">Membrane</keyword>
<name>A0A1C1YZH0_9HYPH</name>
<feature type="transmembrane region" description="Helical" evidence="1">
    <location>
        <begin position="87"/>
        <end position="108"/>
    </location>
</feature>
<comment type="caution">
    <text evidence="2">The sequence shown here is derived from an EMBL/GenBank/DDBJ whole genome shotgun (WGS) entry which is preliminary data.</text>
</comment>